<evidence type="ECO:0000256" key="1">
    <source>
        <dbReference type="SAM" id="MobiDB-lite"/>
    </source>
</evidence>
<protein>
    <submittedName>
        <fullName evidence="2">Uncharacterized protein</fullName>
    </submittedName>
</protein>
<reference evidence="2 3" key="1">
    <citation type="journal article" date="2020" name="Nat. Food">
        <title>A phased Vanilla planifolia genome enables genetic improvement of flavour and production.</title>
        <authorList>
            <person name="Hasing T."/>
            <person name="Tang H."/>
            <person name="Brym M."/>
            <person name="Khazi F."/>
            <person name="Huang T."/>
            <person name="Chambers A.H."/>
        </authorList>
    </citation>
    <scope>NUCLEOTIDE SEQUENCE [LARGE SCALE GENOMIC DNA]</scope>
    <source>
        <tissue evidence="2">Leaf</tissue>
    </source>
</reference>
<feature type="compositionally biased region" description="Low complexity" evidence="1">
    <location>
        <begin position="128"/>
        <end position="146"/>
    </location>
</feature>
<dbReference type="AlphaFoldDB" id="A0A835RI34"/>
<name>A0A835RI34_VANPL</name>
<dbReference type="Proteomes" id="UP000639772">
    <property type="component" value="Unassembled WGS sequence"/>
</dbReference>
<evidence type="ECO:0000313" key="2">
    <source>
        <dbReference type="EMBL" id="KAG0486738.1"/>
    </source>
</evidence>
<feature type="compositionally biased region" description="Gly residues" evidence="1">
    <location>
        <begin position="59"/>
        <end position="70"/>
    </location>
</feature>
<sequence>MVRKRRTDLPGYGEGSGEGSGSQESGMGRRGGAHHSPSPQQQGGGPGRGWVSANPQHQGGRGGGYYQGRGGGHHHVRGGQPPRGGPPGRGEPQHYYGGPSGAAYVPGGRGAGPSAAELGGTPLPELHQATQPPSQAMPSSSQEASSLRSPVVTLTEQVEQLSLKGEPSAGQAIVPASSKSMRFPLRPGKGSCGARCVVKANHFFAELPDKDLHQYDLFHL</sequence>
<evidence type="ECO:0000313" key="3">
    <source>
        <dbReference type="Proteomes" id="UP000639772"/>
    </source>
</evidence>
<comment type="caution">
    <text evidence="2">The sequence shown here is derived from an EMBL/GenBank/DDBJ whole genome shotgun (WGS) entry which is preliminary data.</text>
</comment>
<proteinExistence type="predicted"/>
<feature type="region of interest" description="Disordered" evidence="1">
    <location>
        <begin position="1"/>
        <end position="150"/>
    </location>
</feature>
<dbReference type="EMBL" id="JADCNM010000004">
    <property type="protein sequence ID" value="KAG0486738.1"/>
    <property type="molecule type" value="Genomic_DNA"/>
</dbReference>
<dbReference type="OrthoDB" id="1880113at2759"/>
<accession>A0A835RI34</accession>
<organism evidence="2 3">
    <name type="scientific">Vanilla planifolia</name>
    <name type="common">Vanilla</name>
    <dbReference type="NCBI Taxonomy" id="51239"/>
    <lineage>
        <taxon>Eukaryota</taxon>
        <taxon>Viridiplantae</taxon>
        <taxon>Streptophyta</taxon>
        <taxon>Embryophyta</taxon>
        <taxon>Tracheophyta</taxon>
        <taxon>Spermatophyta</taxon>
        <taxon>Magnoliopsida</taxon>
        <taxon>Liliopsida</taxon>
        <taxon>Asparagales</taxon>
        <taxon>Orchidaceae</taxon>
        <taxon>Vanilloideae</taxon>
        <taxon>Vanilleae</taxon>
        <taxon>Vanilla</taxon>
    </lineage>
</organism>
<gene>
    <name evidence="2" type="ORF">HPP92_008833</name>
</gene>